<reference evidence="2" key="1">
    <citation type="journal article" date="2020" name="Stud. Mycol.">
        <title>101 Dothideomycetes genomes: a test case for predicting lifestyles and emergence of pathogens.</title>
        <authorList>
            <person name="Haridas S."/>
            <person name="Albert R."/>
            <person name="Binder M."/>
            <person name="Bloem J."/>
            <person name="Labutti K."/>
            <person name="Salamov A."/>
            <person name="Andreopoulos B."/>
            <person name="Baker S."/>
            <person name="Barry K."/>
            <person name="Bills G."/>
            <person name="Bluhm B."/>
            <person name="Cannon C."/>
            <person name="Castanera R."/>
            <person name="Culley D."/>
            <person name="Daum C."/>
            <person name="Ezra D."/>
            <person name="Gonzalez J."/>
            <person name="Henrissat B."/>
            <person name="Kuo A."/>
            <person name="Liang C."/>
            <person name="Lipzen A."/>
            <person name="Lutzoni F."/>
            <person name="Magnuson J."/>
            <person name="Mondo S."/>
            <person name="Nolan M."/>
            <person name="Ohm R."/>
            <person name="Pangilinan J."/>
            <person name="Park H.-J."/>
            <person name="Ramirez L."/>
            <person name="Alfaro M."/>
            <person name="Sun H."/>
            <person name="Tritt A."/>
            <person name="Yoshinaga Y."/>
            <person name="Zwiers L.-H."/>
            <person name="Turgeon B."/>
            <person name="Goodwin S."/>
            <person name="Spatafora J."/>
            <person name="Crous P."/>
            <person name="Grigoriev I."/>
        </authorList>
    </citation>
    <scope>NUCLEOTIDE SEQUENCE</scope>
    <source>
        <strain evidence="2">ATCC 74209</strain>
    </source>
</reference>
<feature type="compositionally biased region" description="Basic and acidic residues" evidence="1">
    <location>
        <begin position="1413"/>
        <end position="1423"/>
    </location>
</feature>
<gene>
    <name evidence="2" type="ORF">GQ43DRAFT_33492</name>
</gene>
<feature type="region of interest" description="Disordered" evidence="1">
    <location>
        <begin position="428"/>
        <end position="465"/>
    </location>
</feature>
<feature type="compositionally biased region" description="Pro residues" evidence="1">
    <location>
        <begin position="622"/>
        <end position="632"/>
    </location>
</feature>
<feature type="region of interest" description="Disordered" evidence="1">
    <location>
        <begin position="1"/>
        <end position="162"/>
    </location>
</feature>
<feature type="compositionally biased region" description="Polar residues" evidence="1">
    <location>
        <begin position="1401"/>
        <end position="1412"/>
    </location>
</feature>
<protein>
    <submittedName>
        <fullName evidence="2">Uncharacterized protein</fullName>
    </submittedName>
</protein>
<feature type="region of interest" description="Disordered" evidence="1">
    <location>
        <begin position="265"/>
        <end position="309"/>
    </location>
</feature>
<keyword evidence="3" id="KW-1185">Reference proteome</keyword>
<dbReference type="Proteomes" id="UP000799536">
    <property type="component" value="Unassembled WGS sequence"/>
</dbReference>
<feature type="region of interest" description="Disordered" evidence="1">
    <location>
        <begin position="1401"/>
        <end position="1430"/>
    </location>
</feature>
<feature type="compositionally biased region" description="Low complexity" evidence="1">
    <location>
        <begin position="668"/>
        <end position="685"/>
    </location>
</feature>
<feature type="compositionally biased region" description="Low complexity" evidence="1">
    <location>
        <begin position="818"/>
        <end position="836"/>
    </location>
</feature>
<dbReference type="EMBL" id="ML993972">
    <property type="protein sequence ID" value="KAF2201536.1"/>
    <property type="molecule type" value="Genomic_DNA"/>
</dbReference>
<feature type="compositionally biased region" description="Polar residues" evidence="1">
    <location>
        <begin position="82"/>
        <end position="91"/>
    </location>
</feature>
<feature type="compositionally biased region" description="Basic and acidic residues" evidence="1">
    <location>
        <begin position="744"/>
        <end position="761"/>
    </location>
</feature>
<accession>A0A9P4JNN2</accession>
<feature type="region of interest" description="Disordered" evidence="1">
    <location>
        <begin position="1157"/>
        <end position="1197"/>
    </location>
</feature>
<feature type="compositionally biased region" description="Polar residues" evidence="1">
    <location>
        <begin position="118"/>
        <end position="138"/>
    </location>
</feature>
<feature type="compositionally biased region" description="Basic and acidic residues" evidence="1">
    <location>
        <begin position="432"/>
        <end position="442"/>
    </location>
</feature>
<name>A0A9P4JNN2_9PLEO</name>
<feature type="compositionally biased region" description="Polar residues" evidence="1">
    <location>
        <begin position="1227"/>
        <end position="1241"/>
    </location>
</feature>
<proteinExistence type="predicted"/>
<feature type="region of interest" description="Disordered" evidence="1">
    <location>
        <begin position="1122"/>
        <end position="1143"/>
    </location>
</feature>
<feature type="region of interest" description="Disordered" evidence="1">
    <location>
        <begin position="1222"/>
        <end position="1241"/>
    </location>
</feature>
<feature type="compositionally biased region" description="Gly residues" evidence="1">
    <location>
        <begin position="1165"/>
        <end position="1174"/>
    </location>
</feature>
<sequence>MPLTERDPNASRPTSRASNRSTGSKGLSKGSGDRSDHPSAAPGVTSMLKTSTELGDIGSLAYNDSAQSANVPRAPRRGGASSRMSTSSIHSNRSRPDSNHRNRRPSTSSVTRRPGSRENNVLQYVSDTVSPTVTNISLESPPPISRSRNSRNNGRSFSMTATQPVFRLSSNRSFASLRNHNEHPVQRPRSPYHYPTRLRRPGYRPASPAMSDITGTQRARIPGHSKLRTPSEISVYRDDRSSIPSQHGRHRSSGARVEYFHQHLHAGQRAGSEAPSSDPPSSLPPTPKDGTSMEAHFTPTGSRVLDGRMRGAMKPEMPSSPLYYDYSEQFDQETCMEPETETVRTGFVHHIKTIFEDRATMGRTSKEADTMLVEQTTETSISGVAGYAELPASPVAKRITRELILATLDPESAACDDDMSSIMLSNKASNETVHRPNNEKVNDTPLDNGSLASAEQKEKGLQKQSVVSQVRSHKFALTVQDSSAPDFAIRYSIPVANTGDTTEDGMSDLLDGYQHNDTTKDEAEDIPEKNLREEAIEEKNDNSPKPSIEQSFKSCTDTNEDDRKEPQETPQKQAHDEACRKSDSPSLKVSKVTITPDRPIPMPPSKLPMISATKSETKSSQPLPPPEMPLPQSPQLAASSPRGQVSPRESSFPKALSRVRANSKLSSKRSGSVAASISSSSDSIAQQPPTIPPRESSSSKEALRNQAVADFLVRLSRHKKFSRASSSFGKKTAQDEPAAQQEAVGKKPEDGQQQEKLEKSKGKLTVVIQPDENMETPEKCPAAQAVVAQKAGLVETPPYAESLKNSTPAKVLDVPTPSDASDSLKASSLAIPESSSVYSSDVLSSDRLHAQPTVEVSPVTPEDSRRDSQTTTHLVWNGRTSLNRPSEIMAQHRLSQEGTTTDLRLSAYRPHHYLPDLKEESHEDSSLNTSVSNLKNSSFRFPFGQGPSNRASVDETAMFRRNSSVLSPQQSGLSKAGRLPSIRFSRMDLFEKLNEAFDHHDSKSLDGMTYDSHELQAPSPARPMSADGMRDKYRSFFASLDEFEKLPQVNPSKSIIDLPLRRSCSPEQFLAEIDKLTIPSLGGLTQRLSEFLPSLKYYRLSEDDVTRPEEEIMEHAMEELNTVTVPGGPGQKRSSARLRPIPGSPNLVVVDDHVYDELTGENDSSGGGVEGEGGAARSINNRSAGHKTPLAESEVASPAVLRTRSLSLGRGLRLSLDSKLSARRSLRSVTTTPTDSRPWNSDKNYPWASSVPSIDITLPVRTASHVSPLPPPLRLKNGLSDSPDVNNSPVGSGFAGESNISPPKSYPFEAAKSVKAPFEAAKSVKVPFETAKSVKAPFTHHRRTSHRLSLFNRCRSSTMRPNESRASSMDTETYLNVPLSEAHAAGERYPLSALNPPASASMTEFAAETQSHFSDDSDDERRPGLKKKLTNLKTRLTPSSRSQPAMPHISSMQDAEGEARDFSTARRQTFEGAGGMPQGEYRKNKFLETVRGWFHRVKRSALYRTLSGHKDVEGTIIIQPDGQRVVPMKGSRGVVVWTGV</sequence>
<organism evidence="2 3">
    <name type="scientific">Delitschia confertaspora ATCC 74209</name>
    <dbReference type="NCBI Taxonomy" id="1513339"/>
    <lineage>
        <taxon>Eukaryota</taxon>
        <taxon>Fungi</taxon>
        <taxon>Dikarya</taxon>
        <taxon>Ascomycota</taxon>
        <taxon>Pezizomycotina</taxon>
        <taxon>Dothideomycetes</taxon>
        <taxon>Pleosporomycetidae</taxon>
        <taxon>Pleosporales</taxon>
        <taxon>Delitschiaceae</taxon>
        <taxon>Delitschia</taxon>
    </lineage>
</organism>
<feature type="compositionally biased region" description="Polar residues" evidence="1">
    <location>
        <begin position="637"/>
        <end position="649"/>
    </location>
</feature>
<evidence type="ECO:0000313" key="3">
    <source>
        <dbReference type="Proteomes" id="UP000799536"/>
    </source>
</evidence>
<evidence type="ECO:0000256" key="1">
    <source>
        <dbReference type="SAM" id="MobiDB-lite"/>
    </source>
</evidence>
<feature type="region of interest" description="Disordered" evidence="1">
    <location>
        <begin position="223"/>
        <end position="253"/>
    </location>
</feature>
<feature type="region of interest" description="Disordered" evidence="1">
    <location>
        <begin position="721"/>
        <end position="766"/>
    </location>
</feature>
<feature type="region of interest" description="Disordered" evidence="1">
    <location>
        <begin position="798"/>
        <end position="836"/>
    </location>
</feature>
<feature type="compositionally biased region" description="Basic and acidic residues" evidence="1">
    <location>
        <begin position="561"/>
        <end position="583"/>
    </location>
</feature>
<feature type="compositionally biased region" description="Pro residues" evidence="1">
    <location>
        <begin position="277"/>
        <end position="287"/>
    </location>
</feature>
<feature type="compositionally biased region" description="Polar residues" evidence="1">
    <location>
        <begin position="543"/>
        <end position="557"/>
    </location>
</feature>
<feature type="compositionally biased region" description="Low complexity" evidence="1">
    <location>
        <begin position="20"/>
        <end position="30"/>
    </location>
</feature>
<feature type="region of interest" description="Disordered" evidence="1">
    <location>
        <begin position="849"/>
        <end position="871"/>
    </location>
</feature>
<feature type="compositionally biased region" description="Low complexity" evidence="1">
    <location>
        <begin position="145"/>
        <end position="158"/>
    </location>
</feature>
<dbReference type="OrthoDB" id="3922633at2759"/>
<feature type="region of interest" description="Disordered" evidence="1">
    <location>
        <begin position="497"/>
        <end position="703"/>
    </location>
</feature>
<evidence type="ECO:0000313" key="2">
    <source>
        <dbReference type="EMBL" id="KAF2201536.1"/>
    </source>
</evidence>
<feature type="compositionally biased region" description="Basic and acidic residues" evidence="1">
    <location>
        <begin position="517"/>
        <end position="542"/>
    </location>
</feature>
<comment type="caution">
    <text evidence="2">The sequence shown here is derived from an EMBL/GenBank/DDBJ whole genome shotgun (WGS) entry which is preliminary data.</text>
</comment>